<keyword evidence="1" id="KW-0106">Calcium</keyword>
<evidence type="ECO:0000256" key="1">
    <source>
        <dbReference type="ARBA" id="ARBA00022837"/>
    </source>
</evidence>
<feature type="transmembrane region" description="Helical" evidence="2">
    <location>
        <begin position="52"/>
        <end position="75"/>
    </location>
</feature>
<evidence type="ECO:0000313" key="4">
    <source>
        <dbReference type="EMBL" id="CAE7241980.1"/>
    </source>
</evidence>
<evidence type="ECO:0000259" key="3">
    <source>
        <dbReference type="PROSITE" id="PS50222"/>
    </source>
</evidence>
<dbReference type="PROSITE" id="PS00018">
    <property type="entry name" value="EF_HAND_1"/>
    <property type="match status" value="1"/>
</dbReference>
<gene>
    <name evidence="4" type="primary">SCN9A</name>
    <name evidence="4" type="ORF">SPIL2461_LOCUS4232</name>
</gene>
<dbReference type="InterPro" id="IPR018247">
    <property type="entry name" value="EF_Hand_1_Ca_BS"/>
</dbReference>
<protein>
    <submittedName>
        <fullName evidence="4">SCN9A protein</fullName>
    </submittedName>
</protein>
<dbReference type="GO" id="GO:0005509">
    <property type="term" value="F:calcium ion binding"/>
    <property type="evidence" value="ECO:0007669"/>
    <property type="project" value="InterPro"/>
</dbReference>
<comment type="caution">
    <text evidence="4">The sequence shown here is derived from an EMBL/GenBank/DDBJ whole genome shotgun (WGS) entry which is preliminary data.</text>
</comment>
<name>A0A812L8W9_SYMPI</name>
<keyword evidence="2" id="KW-1133">Transmembrane helix</keyword>
<dbReference type="SUPFAM" id="SSF47473">
    <property type="entry name" value="EF-hand"/>
    <property type="match status" value="1"/>
</dbReference>
<evidence type="ECO:0000256" key="2">
    <source>
        <dbReference type="SAM" id="Phobius"/>
    </source>
</evidence>
<dbReference type="Gene3D" id="1.10.287.70">
    <property type="match status" value="1"/>
</dbReference>
<reference evidence="4" key="1">
    <citation type="submission" date="2021-02" db="EMBL/GenBank/DDBJ databases">
        <authorList>
            <person name="Dougan E. K."/>
            <person name="Rhodes N."/>
            <person name="Thang M."/>
            <person name="Chan C."/>
        </authorList>
    </citation>
    <scope>NUCLEOTIDE SEQUENCE</scope>
</reference>
<organism evidence="4 5">
    <name type="scientific">Symbiodinium pilosum</name>
    <name type="common">Dinoflagellate</name>
    <dbReference type="NCBI Taxonomy" id="2952"/>
    <lineage>
        <taxon>Eukaryota</taxon>
        <taxon>Sar</taxon>
        <taxon>Alveolata</taxon>
        <taxon>Dinophyceae</taxon>
        <taxon>Suessiales</taxon>
        <taxon>Symbiodiniaceae</taxon>
        <taxon>Symbiodinium</taxon>
    </lineage>
</organism>
<dbReference type="Proteomes" id="UP000649617">
    <property type="component" value="Unassembled WGS sequence"/>
</dbReference>
<dbReference type="AlphaFoldDB" id="A0A812L8W9"/>
<accession>A0A812L8W9</accession>
<keyword evidence="2" id="KW-0472">Membrane</keyword>
<dbReference type="InterPro" id="IPR011992">
    <property type="entry name" value="EF-hand-dom_pair"/>
</dbReference>
<dbReference type="OrthoDB" id="446272at2759"/>
<keyword evidence="2" id="KW-0812">Transmembrane</keyword>
<feature type="domain" description="EF-hand" evidence="3">
    <location>
        <begin position="100"/>
        <end position="135"/>
    </location>
</feature>
<proteinExistence type="predicted"/>
<dbReference type="PROSITE" id="PS50222">
    <property type="entry name" value="EF_HAND_2"/>
    <property type="match status" value="1"/>
</dbReference>
<evidence type="ECO:0000313" key="5">
    <source>
        <dbReference type="Proteomes" id="UP000649617"/>
    </source>
</evidence>
<dbReference type="InterPro" id="IPR002048">
    <property type="entry name" value="EF_hand_dom"/>
</dbReference>
<keyword evidence="5" id="KW-1185">Reference proteome</keyword>
<dbReference type="EMBL" id="CAJNIZ010005458">
    <property type="protein sequence ID" value="CAE7241980.1"/>
    <property type="molecule type" value="Genomic_DNA"/>
</dbReference>
<sequence length="254" mass="29271">MADLVLVSVPRAHLAEEYFGTFTRALLSLFEMTLANWPPVCRLLMEEVTEWWMIFCLFHKLTMGFAVVGVINGVLMQETFKVAHMDDTVMVREKQRAMRTHVTKMSALFHDADTSGDGRLDIEEFKHILQHYEVKIWLAAMDLDVSDIEESVWPSWDRGYLFLSADASGPAVRITQLELLNVWVSQFETAWVREHNLSSKIQAQKSWTPRSIGIRLSLKRFVRQPCKPGISLTYAQAIPYYFTVLDLLGRVNDK</sequence>